<keyword evidence="2" id="KW-1185">Reference proteome</keyword>
<accession>A0A804I3K0</accession>
<protein>
    <submittedName>
        <fullName evidence="1">Uncharacterized protein</fullName>
    </submittedName>
</protein>
<organism evidence="1 2">
    <name type="scientific">Musa acuminata subsp. malaccensis</name>
    <name type="common">Wild banana</name>
    <name type="synonym">Musa malaccensis</name>
    <dbReference type="NCBI Taxonomy" id="214687"/>
    <lineage>
        <taxon>Eukaryota</taxon>
        <taxon>Viridiplantae</taxon>
        <taxon>Streptophyta</taxon>
        <taxon>Embryophyta</taxon>
        <taxon>Tracheophyta</taxon>
        <taxon>Spermatophyta</taxon>
        <taxon>Magnoliopsida</taxon>
        <taxon>Liliopsida</taxon>
        <taxon>Zingiberales</taxon>
        <taxon>Musaceae</taxon>
        <taxon>Musa</taxon>
    </lineage>
</organism>
<proteinExistence type="predicted"/>
<reference evidence="1" key="1">
    <citation type="submission" date="2021-05" db="UniProtKB">
        <authorList>
            <consortium name="EnsemblPlants"/>
        </authorList>
    </citation>
    <scope>IDENTIFICATION</scope>
    <source>
        <strain evidence="1">subsp. malaccensis</strain>
    </source>
</reference>
<dbReference type="Gramene" id="Ma02_t16660.1">
    <property type="protein sequence ID" value="Ma02_p16660.1"/>
    <property type="gene ID" value="Ma02_g16660"/>
</dbReference>
<dbReference type="EnsemblPlants" id="Ma02_t16660.1">
    <property type="protein sequence ID" value="Ma02_p16660.1"/>
    <property type="gene ID" value="Ma02_g16660"/>
</dbReference>
<evidence type="ECO:0000313" key="2">
    <source>
        <dbReference type="Proteomes" id="UP000012960"/>
    </source>
</evidence>
<evidence type="ECO:0000313" key="1">
    <source>
        <dbReference type="EnsemblPlants" id="Ma02_p16660.1"/>
    </source>
</evidence>
<dbReference type="Proteomes" id="UP000012960">
    <property type="component" value="Unplaced"/>
</dbReference>
<dbReference type="InParanoid" id="A0A804I3K0"/>
<dbReference type="AlphaFoldDB" id="A0A804I3K0"/>
<name>A0A804I3K0_MUSAM</name>
<sequence length="46" mass="5286">MRQSVAFQWKCGSVDLIAWGSLLQVLEEPAKLVQRERCFSCIEQSD</sequence>